<reference evidence="3" key="1">
    <citation type="journal article" date="2020" name="Nature">
        <title>Giant virus diversity and host interactions through global metagenomics.</title>
        <authorList>
            <person name="Schulz F."/>
            <person name="Roux S."/>
            <person name="Paez-Espino D."/>
            <person name="Jungbluth S."/>
            <person name="Walsh D.A."/>
            <person name="Denef V.J."/>
            <person name="McMahon K.D."/>
            <person name="Konstantinidis K.T."/>
            <person name="Eloe-Fadrosh E.A."/>
            <person name="Kyrpides N.C."/>
            <person name="Woyke T."/>
        </authorList>
    </citation>
    <scope>NUCLEOTIDE SEQUENCE</scope>
    <source>
        <strain evidence="3">GVMAG-S-1016713-123</strain>
    </source>
</reference>
<organism evidence="3">
    <name type="scientific">viral metagenome</name>
    <dbReference type="NCBI Taxonomy" id="1070528"/>
    <lineage>
        <taxon>unclassified sequences</taxon>
        <taxon>metagenomes</taxon>
        <taxon>organismal metagenomes</taxon>
    </lineage>
</organism>
<dbReference type="InterPro" id="IPR007542">
    <property type="entry name" value="MCP_C"/>
</dbReference>
<feature type="domain" description="Major capsid protein C-terminal" evidence="1">
    <location>
        <begin position="327"/>
        <end position="478"/>
    </location>
</feature>
<protein>
    <recommendedName>
        <fullName evidence="4">Major capsid protein N-terminal domain-containing protein</fullName>
    </recommendedName>
</protein>
<dbReference type="AlphaFoldDB" id="A0A6C0LY69"/>
<dbReference type="InterPro" id="IPR031654">
    <property type="entry name" value="Capsid_N"/>
</dbReference>
<dbReference type="Gene3D" id="2.70.9.10">
    <property type="entry name" value="Adenovirus Type 2 Hexon, domain 4"/>
    <property type="match status" value="1"/>
</dbReference>
<accession>A0A6C0LY69</accession>
<dbReference type="Pfam" id="PF16903">
    <property type="entry name" value="Capsid_N"/>
    <property type="match status" value="1"/>
</dbReference>
<dbReference type="SUPFAM" id="SSF49749">
    <property type="entry name" value="Group II dsDNA viruses VP"/>
    <property type="match status" value="2"/>
</dbReference>
<evidence type="ECO:0008006" key="4">
    <source>
        <dbReference type="Google" id="ProtNLM"/>
    </source>
</evidence>
<evidence type="ECO:0000259" key="2">
    <source>
        <dbReference type="Pfam" id="PF16903"/>
    </source>
</evidence>
<evidence type="ECO:0000313" key="3">
    <source>
        <dbReference type="EMBL" id="QHU34192.1"/>
    </source>
</evidence>
<feature type="domain" description="Major capsid protein N-terminal" evidence="2">
    <location>
        <begin position="25"/>
        <end position="234"/>
    </location>
</feature>
<dbReference type="Gene3D" id="2.70.9.20">
    <property type="entry name" value="Major capsid protein Vp54"/>
    <property type="match status" value="1"/>
</dbReference>
<proteinExistence type="predicted"/>
<name>A0A6C0LY69_9ZZZZ</name>
<dbReference type="GO" id="GO:0005198">
    <property type="term" value="F:structural molecule activity"/>
    <property type="evidence" value="ECO:0007669"/>
    <property type="project" value="InterPro"/>
</dbReference>
<dbReference type="InterPro" id="IPR016112">
    <property type="entry name" value="VP_dsDNA_II"/>
</dbReference>
<sequence length="539" mass="62416">MAGGLLNLVAMGTQNIIINGNPSKTFFKMKYAKHTNFGLQKFRIDYDGLRTLRLNEDSHFRFKIPRYADLLMDTYVLMTLPMIWSPVYTNSDNEQIPYEFQWIENIGTEMIREISITSGGQKIQTYSGSYIRSIVERDFDAHKKNHFNEMTGNVTELKYPAEAFGRLRRYPSALPSNSESGSHPSIDGRKIYIPLMAWFGSSSKMSFPLVALQYNELHINVTFRPVSELFTIRDVKNKAEGYPRIQPNFNNDYMLLHRFLQSPPSIELNPEDFIEKRNNWNSDIHLMSTYGFLSDEESRLFAAQEQKYLFKEIHEYKFLNITGSKRIEVETNGLVSSWMFYFQRSDIKLRNQWSNFSNWPYHTLPQNIRSIIDNNGLTINTSLSLSEIGEIHSTGEYFHGNKKEILQEFGILLDGNYRENILPAGIFRYLEPFSRSKGNPIDGLYFYNFCLNTDVFEHQPSGAINLNKFGKVELEVVTYIPPLDPNAQFLNICDGDGTIIGVNKPSWSIYDYNYDMTLIEERYNILSFIGGNCGLLYSN</sequence>
<dbReference type="Pfam" id="PF04451">
    <property type="entry name" value="Capsid_NCLDV"/>
    <property type="match status" value="1"/>
</dbReference>
<dbReference type="InterPro" id="IPR038519">
    <property type="entry name" value="MCP_C_sf"/>
</dbReference>
<dbReference type="EMBL" id="MN740567">
    <property type="protein sequence ID" value="QHU34192.1"/>
    <property type="molecule type" value="Genomic_DNA"/>
</dbReference>
<evidence type="ECO:0000259" key="1">
    <source>
        <dbReference type="Pfam" id="PF04451"/>
    </source>
</evidence>